<comment type="caution">
    <text evidence="1">The sequence shown here is derived from an EMBL/GenBank/DDBJ whole genome shotgun (WGS) entry which is preliminary data.</text>
</comment>
<name>A0A2R9SST2_9BACL</name>
<evidence type="ECO:0000313" key="1">
    <source>
        <dbReference type="EMBL" id="EFU40434.1"/>
    </source>
</evidence>
<keyword evidence="2" id="KW-1185">Reference proteome</keyword>
<organism evidence="1 2">
    <name type="scientific">Paenibacillus vortex V453</name>
    <dbReference type="NCBI Taxonomy" id="715225"/>
    <lineage>
        <taxon>Bacteria</taxon>
        <taxon>Bacillati</taxon>
        <taxon>Bacillota</taxon>
        <taxon>Bacilli</taxon>
        <taxon>Bacillales</taxon>
        <taxon>Paenibacillaceae</taxon>
        <taxon>Paenibacillus</taxon>
    </lineage>
</organism>
<sequence length="46" mass="5379">MAAFLFCTIHLNAREEVEDHFGVRNFGDMKKFTLTNNGYFVDKYMG</sequence>
<accession>A0A2R9SST2</accession>
<evidence type="ECO:0000313" key="2">
    <source>
        <dbReference type="Proteomes" id="UP000003094"/>
    </source>
</evidence>
<dbReference type="KEGG" id="pvo:PVOR_20099"/>
<dbReference type="Proteomes" id="UP000003094">
    <property type="component" value="Unassembled WGS sequence"/>
</dbReference>
<dbReference type="EMBL" id="ADHJ01000036">
    <property type="protein sequence ID" value="EFU40434.1"/>
    <property type="molecule type" value="Genomic_DNA"/>
</dbReference>
<protein>
    <submittedName>
        <fullName evidence="1">Uncharacterized protein</fullName>
    </submittedName>
</protein>
<dbReference type="AlphaFoldDB" id="A0A2R9SST2"/>
<proteinExistence type="predicted"/>
<gene>
    <name evidence="1" type="ORF">PVOR_20099</name>
</gene>
<reference evidence="1 2" key="1">
    <citation type="journal article" date="2010" name="BMC Genomics">
        <title>Genome sequence of the pattern forming Paenibacillus vortex bacterium reveals potential for thriving in complex environments.</title>
        <authorList>
            <person name="Sirota-Madi A."/>
            <person name="Olender T."/>
            <person name="Helman Y."/>
            <person name="Ingham C."/>
            <person name="Brainis I."/>
            <person name="Roth D."/>
            <person name="Hagi E."/>
            <person name="Brodsky L."/>
            <person name="Leshkowitz D."/>
            <person name="Galatenko V."/>
            <person name="Nikolaev V."/>
            <person name="Mugasimangalam R.C."/>
            <person name="Bransburg-Zabary S."/>
            <person name="Gutnick D.L."/>
            <person name="Lancet D."/>
            <person name="Ben-Jacob E."/>
        </authorList>
    </citation>
    <scope>NUCLEOTIDE SEQUENCE [LARGE SCALE GENOMIC DNA]</scope>
    <source>
        <strain evidence="1 2">V453</strain>
    </source>
</reference>